<dbReference type="PANTHER" id="PTHR43619">
    <property type="entry name" value="S-ADENOSYL-L-METHIONINE-DEPENDENT METHYLTRANSFERASE YKTD-RELATED"/>
    <property type="match status" value="1"/>
</dbReference>
<dbReference type="EMBL" id="JAVRFI010000009">
    <property type="protein sequence ID" value="MDT0450632.1"/>
    <property type="molecule type" value="Genomic_DNA"/>
</dbReference>
<evidence type="ECO:0000256" key="5">
    <source>
        <dbReference type="ARBA" id="ARBA00022691"/>
    </source>
</evidence>
<feature type="region of interest" description="Disordered" evidence="7">
    <location>
        <begin position="267"/>
        <end position="292"/>
    </location>
</feature>
<dbReference type="InterPro" id="IPR011610">
    <property type="entry name" value="SAM_mthyl_Trfase_ML2640-like"/>
</dbReference>
<keyword evidence="4 8" id="KW-0808">Transferase</keyword>
<dbReference type="SUPFAM" id="SSF53335">
    <property type="entry name" value="S-adenosyl-L-methionine-dependent methyltransferases"/>
    <property type="match status" value="1"/>
</dbReference>
<dbReference type="PANTHER" id="PTHR43619:SF2">
    <property type="entry name" value="S-ADENOSYL-L-METHIONINE-DEPENDENT METHYLTRANSFERASES SUPERFAMILY PROTEIN"/>
    <property type="match status" value="1"/>
</dbReference>
<dbReference type="RefSeq" id="WP_311611570.1">
    <property type="nucleotide sequence ID" value="NZ_JAVRFI010000009.1"/>
</dbReference>
<evidence type="ECO:0000256" key="6">
    <source>
        <dbReference type="RuleBase" id="RU362030"/>
    </source>
</evidence>
<dbReference type="Pfam" id="PF04072">
    <property type="entry name" value="LCM"/>
    <property type="match status" value="1"/>
</dbReference>
<dbReference type="GO" id="GO:0008168">
    <property type="term" value="F:methyltransferase activity"/>
    <property type="evidence" value="ECO:0007669"/>
    <property type="project" value="UniProtKB-KW"/>
</dbReference>
<keyword evidence="9" id="KW-1185">Reference proteome</keyword>
<evidence type="ECO:0000313" key="8">
    <source>
        <dbReference type="EMBL" id="MDT0450632.1"/>
    </source>
</evidence>
<name>A0ABU2SNR9_9ACTN</name>
<dbReference type="EC" id="2.1.1.-" evidence="6"/>
<dbReference type="Proteomes" id="UP001180531">
    <property type="component" value="Unassembled WGS sequence"/>
</dbReference>
<evidence type="ECO:0000256" key="4">
    <source>
        <dbReference type="ARBA" id="ARBA00022679"/>
    </source>
</evidence>
<comment type="function">
    <text evidence="1 6">Exhibits S-adenosyl-L-methionine-dependent methyltransferase activity.</text>
</comment>
<comment type="caution">
    <text evidence="8">The sequence shown here is derived from an EMBL/GenBank/DDBJ whole genome shotgun (WGS) entry which is preliminary data.</text>
</comment>
<dbReference type="InterPro" id="IPR029063">
    <property type="entry name" value="SAM-dependent_MTases_sf"/>
</dbReference>
<evidence type="ECO:0000256" key="7">
    <source>
        <dbReference type="SAM" id="MobiDB-lite"/>
    </source>
</evidence>
<evidence type="ECO:0000313" key="9">
    <source>
        <dbReference type="Proteomes" id="UP001180531"/>
    </source>
</evidence>
<proteinExistence type="inferred from homology"/>
<accession>A0ABU2SNR9</accession>
<feature type="compositionally biased region" description="Gly residues" evidence="7">
    <location>
        <begin position="270"/>
        <end position="285"/>
    </location>
</feature>
<evidence type="ECO:0000256" key="1">
    <source>
        <dbReference type="ARBA" id="ARBA00003907"/>
    </source>
</evidence>
<evidence type="ECO:0000256" key="3">
    <source>
        <dbReference type="ARBA" id="ARBA00022603"/>
    </source>
</evidence>
<comment type="similarity">
    <text evidence="2 6">Belongs to the UPF0677 family.</text>
</comment>
<gene>
    <name evidence="8" type="ORF">RM609_16340</name>
</gene>
<protein>
    <recommendedName>
        <fullName evidence="6">S-adenosyl-L-methionine-dependent methyltransferase</fullName>
        <ecNumber evidence="6">2.1.1.-</ecNumber>
    </recommendedName>
</protein>
<organism evidence="8 9">
    <name type="scientific">Streptomyces hesseae</name>
    <dbReference type="NCBI Taxonomy" id="3075519"/>
    <lineage>
        <taxon>Bacteria</taxon>
        <taxon>Bacillati</taxon>
        <taxon>Actinomycetota</taxon>
        <taxon>Actinomycetes</taxon>
        <taxon>Kitasatosporales</taxon>
        <taxon>Streptomycetaceae</taxon>
        <taxon>Streptomyces</taxon>
    </lineage>
</organism>
<keyword evidence="3 6" id="KW-0489">Methyltransferase</keyword>
<dbReference type="NCBIfam" id="TIGR00027">
    <property type="entry name" value="mthyl_TIGR00027"/>
    <property type="match status" value="1"/>
</dbReference>
<keyword evidence="5 6" id="KW-0949">S-adenosyl-L-methionine</keyword>
<evidence type="ECO:0000256" key="2">
    <source>
        <dbReference type="ARBA" id="ARBA00008138"/>
    </source>
</evidence>
<reference evidence="8" key="1">
    <citation type="submission" date="2024-05" db="EMBL/GenBank/DDBJ databases">
        <title>30 novel species of actinomycetes from the DSMZ collection.</title>
        <authorList>
            <person name="Nouioui I."/>
        </authorList>
    </citation>
    <scope>NUCLEOTIDE SEQUENCE</scope>
    <source>
        <strain evidence="8">DSM 40473</strain>
    </source>
</reference>
<dbReference type="Gene3D" id="3.40.50.150">
    <property type="entry name" value="Vaccinia Virus protein VP39"/>
    <property type="match status" value="1"/>
</dbReference>
<sequence length="292" mass="30925">MKQHDELDPVARTALLTAAQRARESARADALFRDPFAAALAGPPGMALLDDFGDTPLLSVRTRFFDEAVKSAVGYGGPHRLVIVAAGMDTRAYRLGLSGDVTVYELDRPEVLARKERLLGGAVRPTCRRVGVGVDLAAADWGEALADAGFRAADGPTCWLAEGLNQYLAEPDVLALLDRISALSAPGSRLLTDFVPAAFLSAPEARPLLRLMAEWGAPWRYGTDDPGALLAGFGWRAGVRSFAEVGEELGRWLPGGRELSGWLVEATRRPGGGGAVTPPGGSRGGRSGRTRP</sequence>
<dbReference type="GO" id="GO:0032259">
    <property type="term" value="P:methylation"/>
    <property type="evidence" value="ECO:0007669"/>
    <property type="project" value="UniProtKB-KW"/>
</dbReference>
<dbReference type="InterPro" id="IPR007213">
    <property type="entry name" value="Ppm1/Ppm2/Tcmp"/>
</dbReference>